<dbReference type="PROSITE" id="PS51257">
    <property type="entry name" value="PROKAR_LIPOPROTEIN"/>
    <property type="match status" value="1"/>
</dbReference>
<keyword evidence="3" id="KW-1185">Reference proteome</keyword>
<gene>
    <name evidence="2" type="ORF">CHR90_03440</name>
</gene>
<evidence type="ECO:0000313" key="2">
    <source>
        <dbReference type="EMBL" id="OYQ20996.1"/>
    </source>
</evidence>
<evidence type="ECO:0000313" key="3">
    <source>
        <dbReference type="Proteomes" id="UP000216361"/>
    </source>
</evidence>
<sequence length="155" mass="16403">MTRFRPLFLALPAALALAACQTTQETPKTTVASATSGGGIVQVNGLVLAGLDGLPDLAVASAKIAEAGVTCSLPTKDLDKLISDIDGLLPPLPTLAQGWFEAAYRAERKSESSQRSGTCSEDTDRVRIAEMMTRQQNDLASPAFTNWLKAQLAKK</sequence>
<organism evidence="2 3">
    <name type="scientific">Elstera cyanobacteriorum</name>
    <dbReference type="NCBI Taxonomy" id="2022747"/>
    <lineage>
        <taxon>Bacteria</taxon>
        <taxon>Pseudomonadati</taxon>
        <taxon>Pseudomonadota</taxon>
        <taxon>Alphaproteobacteria</taxon>
        <taxon>Rhodospirillales</taxon>
        <taxon>Rhodospirillaceae</taxon>
        <taxon>Elstera</taxon>
    </lineage>
</organism>
<dbReference type="EMBL" id="NOXS01000025">
    <property type="protein sequence ID" value="OYQ20996.1"/>
    <property type="molecule type" value="Genomic_DNA"/>
</dbReference>
<feature type="chain" id="PRO_5013214061" description="Lipoprotein" evidence="1">
    <location>
        <begin position="19"/>
        <end position="155"/>
    </location>
</feature>
<reference evidence="2 3" key="1">
    <citation type="submission" date="2017-07" db="EMBL/GenBank/DDBJ databases">
        <title>Elstera cyanobacteriorum sp. nov., a novel bacterium isolated from cyanobacterial aggregates in a eutrophic lake.</title>
        <authorList>
            <person name="Cai H."/>
        </authorList>
    </citation>
    <scope>NUCLEOTIDE SEQUENCE [LARGE SCALE GENOMIC DNA]</scope>
    <source>
        <strain evidence="2 3">TH019</strain>
    </source>
</reference>
<dbReference type="RefSeq" id="WP_094407578.1">
    <property type="nucleotide sequence ID" value="NZ_BMJZ01000007.1"/>
</dbReference>
<proteinExistence type="predicted"/>
<accession>A0A255XVJ1</accession>
<dbReference type="Proteomes" id="UP000216361">
    <property type="component" value="Unassembled WGS sequence"/>
</dbReference>
<keyword evidence="1" id="KW-0732">Signal</keyword>
<evidence type="ECO:0000256" key="1">
    <source>
        <dbReference type="SAM" id="SignalP"/>
    </source>
</evidence>
<dbReference type="AlphaFoldDB" id="A0A255XVJ1"/>
<protein>
    <recommendedName>
        <fullName evidence="4">Lipoprotein</fullName>
    </recommendedName>
</protein>
<feature type="signal peptide" evidence="1">
    <location>
        <begin position="1"/>
        <end position="18"/>
    </location>
</feature>
<dbReference type="OrthoDB" id="9871861at2"/>
<comment type="caution">
    <text evidence="2">The sequence shown here is derived from an EMBL/GenBank/DDBJ whole genome shotgun (WGS) entry which is preliminary data.</text>
</comment>
<evidence type="ECO:0008006" key="4">
    <source>
        <dbReference type="Google" id="ProtNLM"/>
    </source>
</evidence>
<name>A0A255XVJ1_9PROT</name>